<proteinExistence type="predicted"/>
<keyword evidence="3" id="KW-1185">Reference proteome</keyword>
<comment type="caution">
    <text evidence="2">The sequence shown here is derived from an EMBL/GenBank/DDBJ whole genome shotgun (WGS) entry which is preliminary data.</text>
</comment>
<dbReference type="Pfam" id="PF00078">
    <property type="entry name" value="RVT_1"/>
    <property type="match status" value="1"/>
</dbReference>
<gene>
    <name evidence="2" type="ORF">RCZ01_18990</name>
</gene>
<evidence type="ECO:0000259" key="1">
    <source>
        <dbReference type="PROSITE" id="PS50878"/>
    </source>
</evidence>
<evidence type="ECO:0000313" key="2">
    <source>
        <dbReference type="EMBL" id="GET46597.1"/>
    </source>
</evidence>
<dbReference type="CDD" id="cd01646">
    <property type="entry name" value="RT_Bac_retron_I"/>
    <property type="match status" value="1"/>
</dbReference>
<reference evidence="3" key="1">
    <citation type="journal article" date="2020" name="Int. J. Syst. Evol. Microbiol.">
        <title>Capnocytophaga felis sp. nov. isolated from the feline oral cavity.</title>
        <authorList>
            <person name="Suzuki M."/>
            <person name="Umeda K."/>
            <person name="Kimura M."/>
            <person name="Imaoka K."/>
            <person name="Morikawa S."/>
            <person name="Maeda K."/>
        </authorList>
    </citation>
    <scope>NUCLEOTIDE SEQUENCE [LARGE SCALE GENOMIC DNA]</scope>
    <source>
        <strain evidence="3">KC07070</strain>
    </source>
</reference>
<dbReference type="SUPFAM" id="SSF56672">
    <property type="entry name" value="DNA/RNA polymerases"/>
    <property type="match status" value="1"/>
</dbReference>
<dbReference type="InterPro" id="IPR000477">
    <property type="entry name" value="RT_dom"/>
</dbReference>
<dbReference type="OrthoDB" id="9780724at2"/>
<sequence>MSKKSILDMSAIEAKDFFLEQKTYCNINLPEYFNFSNILKKLDEKCNEYSNISDLYNFTKLKESENVNYTLYANKDGNLSWRPLQIIHPFVYLVIVREITENGNWNKLLERFRKFQENSKIKCLSIPVKSETHQSDQAEQILQWWEGVEQESINLSLEYEYMFDTDIADCYGSIYTHSIAWAVETKEVAKQQKNTKSLLGNKIDSCIQMAQYGQTNGIPQGSVLMDFIAEIVLGYVDELLLEKIKDINDYQILRYRDDYRIFVNDPNVGKTILKSLSEILIPFGLKLNSSKTKETENVIVNSVKKDKLEWLKFEWLNLKVLKLQCNKDEVLDFRIKETFHNSQKKMLLIYQHSLEYPNSGSIVKALSEFNKQIDDNESSIQIICILVDLMKRNPKTIPISCSIISKILKNIKNPLKLEISTKIHKKLKNSPNSELAQIWLQRMLKDSLQHFEFDDKLCKIVKQDVDIELWNNEWLDKNSKIKTILKTNSIFDKSVFDKMSEEIDNREVDIFYNNYFLGN</sequence>
<dbReference type="RefSeq" id="WP_155285214.1">
    <property type="nucleotide sequence ID" value="NZ_BLBC01000012.1"/>
</dbReference>
<dbReference type="Proteomes" id="UP000398217">
    <property type="component" value="Unassembled WGS sequence"/>
</dbReference>
<dbReference type="EMBL" id="BLBC01000012">
    <property type="protein sequence ID" value="GET46597.1"/>
    <property type="molecule type" value="Genomic_DNA"/>
</dbReference>
<organism evidence="2 3">
    <name type="scientific">Capnocytophaga felis</name>
    <dbReference type="NCBI Taxonomy" id="2267611"/>
    <lineage>
        <taxon>Bacteria</taxon>
        <taxon>Pseudomonadati</taxon>
        <taxon>Bacteroidota</taxon>
        <taxon>Flavobacteriia</taxon>
        <taxon>Flavobacteriales</taxon>
        <taxon>Flavobacteriaceae</taxon>
        <taxon>Capnocytophaga</taxon>
    </lineage>
</organism>
<name>A0A5M4BBH8_9FLAO</name>
<dbReference type="InterPro" id="IPR043502">
    <property type="entry name" value="DNA/RNA_pol_sf"/>
</dbReference>
<protein>
    <recommendedName>
        <fullName evidence="1">Reverse transcriptase domain-containing protein</fullName>
    </recommendedName>
</protein>
<evidence type="ECO:0000313" key="3">
    <source>
        <dbReference type="Proteomes" id="UP000398217"/>
    </source>
</evidence>
<dbReference type="AlphaFoldDB" id="A0A5M4BBH8"/>
<feature type="domain" description="Reverse transcriptase" evidence="1">
    <location>
        <begin position="53"/>
        <end position="315"/>
    </location>
</feature>
<accession>A0A5M4BBH8</accession>
<dbReference type="PROSITE" id="PS50878">
    <property type="entry name" value="RT_POL"/>
    <property type="match status" value="1"/>
</dbReference>